<evidence type="ECO:0000256" key="2">
    <source>
        <dbReference type="ARBA" id="ARBA00004496"/>
    </source>
</evidence>
<dbReference type="Gene3D" id="1.25.40.10">
    <property type="entry name" value="Tetratricopeptide repeat domain"/>
    <property type="match status" value="2"/>
</dbReference>
<dbReference type="Proteomes" id="UP000522663">
    <property type="component" value="Unassembled WGS sequence"/>
</dbReference>
<feature type="non-terminal residue" evidence="15">
    <location>
        <position position="1"/>
    </location>
</feature>
<feature type="repeat" description="TPR" evidence="11">
    <location>
        <begin position="179"/>
        <end position="212"/>
    </location>
</feature>
<dbReference type="SUPFAM" id="SSF48452">
    <property type="entry name" value="TPR-like"/>
    <property type="match status" value="1"/>
</dbReference>
<keyword evidence="9" id="KW-0862">Zinc</keyword>
<dbReference type="InterPro" id="IPR043866">
    <property type="entry name" value="TTC3/DZIP3_dom"/>
</dbReference>
<dbReference type="OrthoDB" id="8062037at2759"/>
<keyword evidence="6" id="KW-0808">Transferase</keyword>
<evidence type="ECO:0000256" key="3">
    <source>
        <dbReference type="ARBA" id="ARBA00004906"/>
    </source>
</evidence>
<feature type="region of interest" description="Disordered" evidence="13">
    <location>
        <begin position="711"/>
        <end position="743"/>
    </location>
</feature>
<evidence type="ECO:0000256" key="9">
    <source>
        <dbReference type="ARBA" id="ARBA00022833"/>
    </source>
</evidence>
<keyword evidence="5" id="KW-0963">Cytoplasm</keyword>
<keyword evidence="7" id="KW-0479">Metal-binding</keyword>
<keyword evidence="11" id="KW-0802">TPR repeat</keyword>
<keyword evidence="8 10" id="KW-0863">Zinc-finger</keyword>
<accession>A0A7K9YST6</accession>
<evidence type="ECO:0000256" key="6">
    <source>
        <dbReference type="ARBA" id="ARBA00022679"/>
    </source>
</evidence>
<comment type="caution">
    <text evidence="15">The sequence shown here is derived from an EMBL/GenBank/DDBJ whole genome shotgun (WGS) entry which is preliminary data.</text>
</comment>
<evidence type="ECO:0000256" key="1">
    <source>
        <dbReference type="ARBA" id="ARBA00000900"/>
    </source>
</evidence>
<protein>
    <recommendedName>
        <fullName evidence="4">RING-type E3 ubiquitin transferase</fullName>
        <ecNumber evidence="4">2.3.2.27</ecNumber>
    </recommendedName>
</protein>
<dbReference type="EMBL" id="VXAB01009646">
    <property type="protein sequence ID" value="NXJ12180.1"/>
    <property type="molecule type" value="Genomic_DNA"/>
</dbReference>
<dbReference type="PANTHER" id="PTHR17550:SF4">
    <property type="entry name" value="E3 UBIQUITIN-PROTEIN LIGASE TTC3"/>
    <property type="match status" value="1"/>
</dbReference>
<dbReference type="InterPro" id="IPR011990">
    <property type="entry name" value="TPR-like_helical_dom_sf"/>
</dbReference>
<dbReference type="Gene3D" id="3.30.40.10">
    <property type="entry name" value="Zinc/RING finger domain, C3HC4 (zinc finger)"/>
    <property type="match status" value="1"/>
</dbReference>
<evidence type="ECO:0000259" key="14">
    <source>
        <dbReference type="PROSITE" id="PS50089"/>
    </source>
</evidence>
<dbReference type="GO" id="GO:0016567">
    <property type="term" value="P:protein ubiquitination"/>
    <property type="evidence" value="ECO:0007669"/>
    <property type="project" value="UniProtKB-UniPathway"/>
</dbReference>
<evidence type="ECO:0000256" key="5">
    <source>
        <dbReference type="ARBA" id="ARBA00022490"/>
    </source>
</evidence>
<dbReference type="InterPro" id="IPR019734">
    <property type="entry name" value="TPR_rpt"/>
</dbReference>
<comment type="subcellular location">
    <subcellularLocation>
        <location evidence="2">Cytoplasm</location>
    </subcellularLocation>
</comment>
<dbReference type="CDD" id="cd16481">
    <property type="entry name" value="RING-H2_TTC3"/>
    <property type="match status" value="1"/>
</dbReference>
<dbReference type="GO" id="GO:0061630">
    <property type="term" value="F:ubiquitin protein ligase activity"/>
    <property type="evidence" value="ECO:0007669"/>
    <property type="project" value="UniProtKB-EC"/>
</dbReference>
<feature type="region of interest" description="Disordered" evidence="13">
    <location>
        <begin position="1762"/>
        <end position="1834"/>
    </location>
</feature>
<evidence type="ECO:0000256" key="11">
    <source>
        <dbReference type="PROSITE-ProRule" id="PRU00339"/>
    </source>
</evidence>
<dbReference type="Pfam" id="PF13639">
    <property type="entry name" value="zf-RING_2"/>
    <property type="match status" value="1"/>
</dbReference>
<dbReference type="Pfam" id="PF24905">
    <property type="entry name" value="TTC3_9th"/>
    <property type="match status" value="1"/>
</dbReference>
<dbReference type="EC" id="2.3.2.27" evidence="4"/>
<evidence type="ECO:0000313" key="16">
    <source>
        <dbReference type="Proteomes" id="UP000522663"/>
    </source>
</evidence>
<evidence type="ECO:0000313" key="15">
    <source>
        <dbReference type="EMBL" id="NXJ12180.1"/>
    </source>
</evidence>
<evidence type="ECO:0000256" key="10">
    <source>
        <dbReference type="PROSITE-ProRule" id="PRU00175"/>
    </source>
</evidence>
<sequence>VLNCFLKGFDPCEVWCCQPVDKLREYCNVIKIRIFWPLLFQSESNYCIIFLINNLLYFLSSSQVLDCNWKNLCDLELVEDLVDLTKKIVNVPYFIEGILRIGSRIENGFFDAGNALDWIRSTGDISVLQKLEKSGDYRWICLETFFAECKRYIIKVAVEDCNLVEEFNAVTCENCRKKSEFMKQKGNEEFSQGKFDHAIISYTKAIEFCPANHLLYGNRALCLILTKQYKRALVDGKRATILKPNWPKGHYHFCKALSLMGEHELALEANERAQELCKNILDGLKDLIQQNDKLKKTLEEIKVGSYVRESQDYSVYLKYPFLFVGLIKFCTYYVIKIIRNVCCDTRLSVKQNMSCKCIFSCFVYWSLCLKYFSFFPITGQSHQQKGRSKNKPGEPEKKQDRLDLKIESKTTQDKFLCTVQQVDSTMLLEKVKSLVHDGYTALMDQRCRSAEQVFSQLLNILDPSELKQLNLRVINYVVIIYGHATSLLGIGQPEALTKAEDQFKRIIEQYQEERFDCLAYYGIGKVYLRQNRFSDALDQFMKSQTMINHKIIPGVITWPTTSQVIEETRTKNLQLLLKNCIEECKFPPEPDAICRYQQCHGYSKIQIYFTDPDFKGFIRITCCQQCRVEFHTSCWKKLKTAKYSDKNDKDFLRELCFTPDCTGLISKIVIFSSSGLVKCEFEQKITKIKEPPRASIKQKCSSFRKLKRKEERKQQRKRAREEALNSSKQKIEENQMRNEPSQYCDRSGYAGDQVLQRIIQNAEQIKTAVRDASKLVKELLSWFVISDEDYASYCKASSMSHAVVEQLISYLVQEENRVKTRGFIHVLSELEEVDPKIQKWMKHLNDLGLTATENFILQYGQFLKQLDVSILTALWNKKYGSKFDCVSSSSEDKEILDYFLKPPLEKVRCFIWLLEDNRENFPSLHQALDEFFDKTDDLTVILKKHGNEDLLTNGIKVKNKSRKKNCKDSRSVLVLSSGVSTAPQEENTFIEENTLDFAYYEPCIIPEYLQRQLEEFEAVYDLSNHNSYQGLDDNSNLTCESLYDYFSQILEEHGPMEINNKLLVGEYEHFPEEAQKVVEDEGGLKPFLLKSCRFIMVDNCISLRHEESTNGDGTEDNEEGNYIVCDVRENSFQNKIKLNPAAEEFRPRSCPKQPHISMSTDISLESCDTQQCLPYCLPTSWQSMLSQDIDPVKNTPNFSQDLFYQDFQNQSRFLPQTSWGYQCEGTSPMPLLSNTAKQPGYIHADRVAHQDNDELAISDRKYVSSSFIPTETEICRAPQCLMENLDNISYEDNFAVANSTNEAEGDIQAIKKKKESRRKPVLKNNPHTRMIAVQVNNEVTDRETNTLPFHPFEKQQGDILRMEKEHQVLKEQLKEAQEKYEQLQNRSSEEIGVLEELIKKTVQENGLFKKELEWLHQALEIKVKKWQQEKKENQEKLKAMRSTAKKHMDTNDRYSKTIDEKEKQYNTCLNTYLETSNKFANEKVKLEELIKKSQDDCKEHEKRAVKAEISVLKNWKEMEIYKLNCIVAKAEASLKSLSSLTENLHYFNSSASALPELKSQINYWEVFISNKKKQMEKVEVGYEEKIEKVKNGVRNCITKIEAVDLSSLLSVLVRILHSIAASEDQGPTTASFNTQAGVKPTYANSKVCSTSDGSMKMNSKAQRGSYADKVSLISMLKASGSSTQNIQPNQTHQGESVTQMRPSSNNTFENIIAHLQTIFPGYSSSEFTRFIKDVQRRSGNTLSLSSTEILSRVTDLILDQQNEASASVGRPVKSTSSASVGRETQSQEAAAEGKVSSMPKARPAYKSTSSQNTSQPHFQPWEKAAATPKAKWRNSIPSSEDPCTICHDDLSRDSCELECGHHFHRECIRKWLKEHSSTCPICRIHVLLPEDFPELPARNKYA</sequence>
<feature type="compositionally biased region" description="Basic and acidic residues" evidence="13">
    <location>
        <begin position="391"/>
        <end position="401"/>
    </location>
</feature>
<dbReference type="InterPro" id="IPR011029">
    <property type="entry name" value="DEATH-like_dom_sf"/>
</dbReference>
<dbReference type="InterPro" id="IPR056870">
    <property type="entry name" value="TTC3/DZIP3/RBM44-like_helical"/>
</dbReference>
<dbReference type="InterPro" id="IPR001841">
    <property type="entry name" value="Znf_RING"/>
</dbReference>
<dbReference type="PANTHER" id="PTHR17550">
    <property type="entry name" value="E3 UBIQUITIN-PROTEIN LIGASE TTC3"/>
    <property type="match status" value="1"/>
</dbReference>
<keyword evidence="15" id="KW-0436">Ligase</keyword>
<dbReference type="UniPathway" id="UPA00143"/>
<dbReference type="InterPro" id="IPR056871">
    <property type="entry name" value="WH_TTC3"/>
</dbReference>
<evidence type="ECO:0000256" key="4">
    <source>
        <dbReference type="ARBA" id="ARBA00012483"/>
    </source>
</evidence>
<evidence type="ECO:0000256" key="7">
    <source>
        <dbReference type="ARBA" id="ARBA00022723"/>
    </source>
</evidence>
<feature type="region of interest" description="Disordered" evidence="13">
    <location>
        <begin position="1681"/>
        <end position="1702"/>
    </location>
</feature>
<dbReference type="SMART" id="SM00028">
    <property type="entry name" value="TPR"/>
    <property type="match status" value="4"/>
</dbReference>
<feature type="coiled-coil region" evidence="12">
    <location>
        <begin position="1352"/>
        <end position="1510"/>
    </location>
</feature>
<feature type="domain" description="RING-type" evidence="14">
    <location>
        <begin position="1843"/>
        <end position="1883"/>
    </location>
</feature>
<keyword evidence="12" id="KW-0175">Coiled coil</keyword>
<feature type="compositionally biased region" description="Polar residues" evidence="13">
    <location>
        <begin position="1806"/>
        <end position="1817"/>
    </location>
</feature>
<dbReference type="Gene3D" id="1.10.533.10">
    <property type="entry name" value="Death Domain, Fas"/>
    <property type="match status" value="1"/>
</dbReference>
<reference evidence="15 16" key="1">
    <citation type="submission" date="2019-09" db="EMBL/GenBank/DDBJ databases">
        <title>Bird 10,000 Genomes (B10K) Project - Family phase.</title>
        <authorList>
            <person name="Zhang G."/>
        </authorList>
    </citation>
    <scope>NUCLEOTIDE SEQUENCE [LARGE SCALE GENOMIC DNA]</scope>
    <source>
        <strain evidence="15">B10K-DU-001-53</strain>
        <tissue evidence="15">Muscle</tissue>
    </source>
</reference>
<name>A0A7K9YST6_9GALL</name>
<feature type="repeat" description="TPR" evidence="11">
    <location>
        <begin position="517"/>
        <end position="550"/>
    </location>
</feature>
<dbReference type="Pfam" id="PF24525">
    <property type="entry name" value="TTC3"/>
    <property type="match status" value="1"/>
</dbReference>
<dbReference type="GO" id="GO:0016874">
    <property type="term" value="F:ligase activity"/>
    <property type="evidence" value="ECO:0007669"/>
    <property type="project" value="UniProtKB-KW"/>
</dbReference>
<feature type="region of interest" description="Disordered" evidence="13">
    <location>
        <begin position="381"/>
        <end position="401"/>
    </location>
</feature>
<feature type="non-terminal residue" evidence="15">
    <location>
        <position position="1902"/>
    </location>
</feature>
<dbReference type="InterPro" id="IPR056872">
    <property type="entry name" value="TTC3/DZIP3-like_helical"/>
</dbReference>
<organism evidence="15 16">
    <name type="scientific">Odontophorus gujanensis</name>
    <name type="common">marbled wood quail</name>
    <dbReference type="NCBI Taxonomy" id="886794"/>
    <lineage>
        <taxon>Eukaryota</taxon>
        <taxon>Metazoa</taxon>
        <taxon>Chordata</taxon>
        <taxon>Craniata</taxon>
        <taxon>Vertebrata</taxon>
        <taxon>Euteleostomi</taxon>
        <taxon>Archelosauria</taxon>
        <taxon>Archosauria</taxon>
        <taxon>Dinosauria</taxon>
        <taxon>Saurischia</taxon>
        <taxon>Theropoda</taxon>
        <taxon>Coelurosauria</taxon>
        <taxon>Aves</taxon>
        <taxon>Neognathae</taxon>
        <taxon>Galloanserae</taxon>
        <taxon>Galliformes</taxon>
        <taxon>Odontophoridae</taxon>
        <taxon>Odontophorus</taxon>
    </lineage>
</organism>
<comment type="catalytic activity">
    <reaction evidence="1">
        <text>S-ubiquitinyl-[E2 ubiquitin-conjugating enzyme]-L-cysteine + [acceptor protein]-L-lysine = [E2 ubiquitin-conjugating enzyme]-L-cysteine + N(6)-ubiquitinyl-[acceptor protein]-L-lysine.</text>
        <dbReference type="EC" id="2.3.2.27"/>
    </reaction>
</comment>
<dbReference type="GO" id="GO:0005737">
    <property type="term" value="C:cytoplasm"/>
    <property type="evidence" value="ECO:0007669"/>
    <property type="project" value="UniProtKB-SubCell"/>
</dbReference>
<dbReference type="Pfam" id="PF19179">
    <property type="entry name" value="TTC3_DZIP3_dom"/>
    <property type="match status" value="1"/>
</dbReference>
<dbReference type="GO" id="GO:0008270">
    <property type="term" value="F:zinc ion binding"/>
    <property type="evidence" value="ECO:0007669"/>
    <property type="project" value="UniProtKB-KW"/>
</dbReference>
<evidence type="ECO:0000256" key="8">
    <source>
        <dbReference type="ARBA" id="ARBA00022771"/>
    </source>
</evidence>
<feature type="compositionally biased region" description="Basic and acidic residues" evidence="13">
    <location>
        <begin position="711"/>
        <end position="736"/>
    </location>
</feature>
<comment type="pathway">
    <text evidence="3">Protein modification; protein ubiquitination.</text>
</comment>
<dbReference type="InterPro" id="IPR013083">
    <property type="entry name" value="Znf_RING/FYVE/PHD"/>
</dbReference>
<dbReference type="Pfam" id="PF24812">
    <property type="entry name" value="WHD_TTC3"/>
    <property type="match status" value="1"/>
</dbReference>
<evidence type="ECO:0000256" key="13">
    <source>
        <dbReference type="SAM" id="MobiDB-lite"/>
    </source>
</evidence>
<dbReference type="SUPFAM" id="SSF57850">
    <property type="entry name" value="RING/U-box"/>
    <property type="match status" value="1"/>
</dbReference>
<feature type="compositionally biased region" description="Polar residues" evidence="13">
    <location>
        <begin position="1773"/>
        <end position="1788"/>
    </location>
</feature>
<gene>
    <name evidence="15" type="primary">Ttc3</name>
    <name evidence="15" type="ORF">ODOGUJ_R00742</name>
</gene>
<dbReference type="PROSITE" id="PS50089">
    <property type="entry name" value="ZF_RING_2"/>
    <property type="match status" value="1"/>
</dbReference>
<keyword evidence="16" id="KW-1185">Reference proteome</keyword>
<dbReference type="PROSITE" id="PS50005">
    <property type="entry name" value="TPR"/>
    <property type="match status" value="2"/>
</dbReference>
<evidence type="ECO:0000256" key="12">
    <source>
        <dbReference type="SAM" id="Coils"/>
    </source>
</evidence>
<dbReference type="SMART" id="SM00184">
    <property type="entry name" value="RING"/>
    <property type="match status" value="1"/>
</dbReference>
<proteinExistence type="predicted"/>